<evidence type="ECO:0000313" key="3">
    <source>
        <dbReference type="Proteomes" id="UP000595691"/>
    </source>
</evidence>
<sequence length="117" mass="13617">MKKPLYLLFLFLLVIIASCSNGETSNKDWKYAFVVWEGYNYIISDEKVRESDIEKKVGEIQTYLDNETNVNKNKTFSNKFKRGTLLYSIKEVDQHDSLAVKTDNGYVKINSNGKYKE</sequence>
<feature type="chain" id="PRO_5047427356" description="Lipoprotein" evidence="1">
    <location>
        <begin position="23"/>
        <end position="117"/>
    </location>
</feature>
<keyword evidence="3" id="KW-1185">Reference proteome</keyword>
<dbReference type="Proteomes" id="UP000595691">
    <property type="component" value="Chromosome"/>
</dbReference>
<proteinExistence type="predicted"/>
<feature type="signal peptide" evidence="1">
    <location>
        <begin position="1"/>
        <end position="22"/>
    </location>
</feature>
<evidence type="ECO:0000313" key="2">
    <source>
        <dbReference type="EMBL" id="QQZ09309.1"/>
    </source>
</evidence>
<keyword evidence="1" id="KW-0732">Signal</keyword>
<dbReference type="RefSeq" id="WP_202778324.1">
    <property type="nucleotide sequence ID" value="NZ_CP065425.1"/>
</dbReference>
<evidence type="ECO:0000256" key="1">
    <source>
        <dbReference type="SAM" id="SignalP"/>
    </source>
</evidence>
<dbReference type="EMBL" id="CP065425">
    <property type="protein sequence ID" value="QQZ09309.1"/>
    <property type="molecule type" value="Genomic_DNA"/>
</dbReference>
<gene>
    <name evidence="2" type="ORF">I5776_20495</name>
</gene>
<dbReference type="PROSITE" id="PS51257">
    <property type="entry name" value="PROKAR_LIPOPROTEIN"/>
    <property type="match status" value="1"/>
</dbReference>
<evidence type="ECO:0008006" key="4">
    <source>
        <dbReference type="Google" id="ProtNLM"/>
    </source>
</evidence>
<name>A0ABX7E0R4_9BACI</name>
<accession>A0ABX7E0R4</accession>
<reference evidence="2 3" key="1">
    <citation type="submission" date="2020-11" db="EMBL/GenBank/DDBJ databases">
        <title>Taxonomic evaluation of the Bacillus sporothermodurans group of bacteria based on whole genome sequences.</title>
        <authorList>
            <person name="Fiedler G."/>
            <person name="Herbstmann A.-D."/>
            <person name="Doll E."/>
            <person name="Wenning M."/>
            <person name="Brinks E."/>
            <person name="Kabisch J."/>
            <person name="Breitenwieser F."/>
            <person name="Lappann M."/>
            <person name="Boehnlein C."/>
            <person name="Franz C."/>
        </authorList>
    </citation>
    <scope>NUCLEOTIDE SEQUENCE [LARGE SCALE GENOMIC DNA]</scope>
    <source>
        <strain evidence="2 3">JCM 19841</strain>
    </source>
</reference>
<organism evidence="2 3">
    <name type="scientific">Heyndrickxia vini</name>
    <dbReference type="NCBI Taxonomy" id="1476025"/>
    <lineage>
        <taxon>Bacteria</taxon>
        <taxon>Bacillati</taxon>
        <taxon>Bacillota</taxon>
        <taxon>Bacilli</taxon>
        <taxon>Bacillales</taxon>
        <taxon>Bacillaceae</taxon>
        <taxon>Heyndrickxia</taxon>
    </lineage>
</organism>
<protein>
    <recommendedName>
        <fullName evidence="4">Lipoprotein</fullName>
    </recommendedName>
</protein>